<organism evidence="2 3">
    <name type="scientific">Roseovarius bejariae</name>
    <dbReference type="NCBI Taxonomy" id="2576383"/>
    <lineage>
        <taxon>Bacteria</taxon>
        <taxon>Pseudomonadati</taxon>
        <taxon>Pseudomonadota</taxon>
        <taxon>Alphaproteobacteria</taxon>
        <taxon>Rhodobacterales</taxon>
        <taxon>Roseobacteraceae</taxon>
        <taxon>Roseovarius</taxon>
    </lineage>
</organism>
<dbReference type="InterPro" id="IPR003848">
    <property type="entry name" value="DUF218"/>
</dbReference>
<dbReference type="CDD" id="cd06259">
    <property type="entry name" value="YdcF-like"/>
    <property type="match status" value="1"/>
</dbReference>
<dbReference type="AlphaFoldDB" id="A0A844CQF4"/>
<dbReference type="Proteomes" id="UP000564704">
    <property type="component" value="Unassembled WGS sequence"/>
</dbReference>
<reference evidence="2 3" key="1">
    <citation type="submission" date="2019-05" db="EMBL/GenBank/DDBJ databases">
        <title>Roseovarius bejariae sp. nov., a moderately halophylic bacterium isolated from a saline soil in Rambla Salada (Murcia).</title>
        <authorList>
            <person name="Castro D.J."/>
            <person name="Gomez-Altuve A."/>
            <person name="Reina J.C."/>
            <person name="Rodriguez M."/>
            <person name="Sampedro I."/>
            <person name="Llamas I."/>
            <person name="Martinez-Checa F."/>
        </authorList>
    </citation>
    <scope>NUCLEOTIDE SEQUENCE [LARGE SCALE GENOMIC DNA]</scope>
    <source>
        <strain evidence="2 3">A21</strain>
    </source>
</reference>
<protein>
    <submittedName>
        <fullName evidence="2">YdcF family protein</fullName>
    </submittedName>
</protein>
<evidence type="ECO:0000259" key="1">
    <source>
        <dbReference type="Pfam" id="PF02698"/>
    </source>
</evidence>
<accession>A0A844CQF4</accession>
<dbReference type="Pfam" id="PF02698">
    <property type="entry name" value="DUF218"/>
    <property type="match status" value="1"/>
</dbReference>
<sequence>MNTRLLSIMGVAAVLLFLLLFDFVSRADIHYPSDDLPRTAIVFTGAYDRIDLGLDLLSSGRVDRLFITGANRTSGLIPARFPELFDPNSEQANWIANERIVLAPDAHSTFENALEAACWLEGEPKIEEVALITSQRHMARASVALQQAIAPTSVVRVVSDPSNEYDKFQIDLIEFSKFTATWVITFLPSKLWPATEPTICLDG</sequence>
<gene>
    <name evidence="2" type="ORF">FDP25_09720</name>
</gene>
<name>A0A844CQF4_9RHOB</name>
<proteinExistence type="predicted"/>
<evidence type="ECO:0000313" key="2">
    <source>
        <dbReference type="EMBL" id="MRU15705.1"/>
    </source>
</evidence>
<dbReference type="EMBL" id="SZWE01000001">
    <property type="protein sequence ID" value="MRU15705.1"/>
    <property type="molecule type" value="Genomic_DNA"/>
</dbReference>
<comment type="caution">
    <text evidence="2">The sequence shown here is derived from an EMBL/GenBank/DDBJ whole genome shotgun (WGS) entry which is preliminary data.</text>
</comment>
<dbReference type="OrthoDB" id="9812311at2"/>
<feature type="domain" description="DUF218" evidence="1">
    <location>
        <begin position="41"/>
        <end position="156"/>
    </location>
</feature>
<keyword evidence="3" id="KW-1185">Reference proteome</keyword>
<evidence type="ECO:0000313" key="3">
    <source>
        <dbReference type="Proteomes" id="UP000564704"/>
    </source>
</evidence>